<dbReference type="AlphaFoldDB" id="A0A7X0MWK9"/>
<dbReference type="GO" id="GO:0005886">
    <property type="term" value="C:plasma membrane"/>
    <property type="evidence" value="ECO:0007669"/>
    <property type="project" value="TreeGrafter"/>
</dbReference>
<gene>
    <name evidence="8" type="ORF">HNR48_000225</name>
</gene>
<reference evidence="8 9" key="1">
    <citation type="submission" date="2020-08" db="EMBL/GenBank/DDBJ databases">
        <title>Genomic Encyclopedia of Type Strains, Phase IV (KMG-IV): sequencing the most valuable type-strain genomes for metagenomic binning, comparative biology and taxonomic classification.</title>
        <authorList>
            <person name="Goeker M."/>
        </authorList>
    </citation>
    <scope>NUCLEOTIDE SEQUENCE [LARGE SCALE GENOMIC DNA]</scope>
    <source>
        <strain evidence="8 9">DSM 22368</strain>
    </source>
</reference>
<accession>A0A7X0MWK9</accession>
<feature type="transmembrane region" description="Helical" evidence="7">
    <location>
        <begin position="142"/>
        <end position="161"/>
    </location>
</feature>
<dbReference type="RefSeq" id="WP_166852712.1">
    <property type="nucleotide sequence ID" value="NZ_JAAONY010000001.1"/>
</dbReference>
<dbReference type="GO" id="GO:0034755">
    <property type="term" value="P:iron ion transmembrane transport"/>
    <property type="evidence" value="ECO:0007669"/>
    <property type="project" value="TreeGrafter"/>
</dbReference>
<comment type="subcellular location">
    <subcellularLocation>
        <location evidence="1">Membrane</location>
        <topology evidence="1">Multi-pass membrane protein</topology>
    </subcellularLocation>
</comment>
<dbReference type="GO" id="GO:0015293">
    <property type="term" value="F:symporter activity"/>
    <property type="evidence" value="ECO:0007669"/>
    <property type="project" value="UniProtKB-KW"/>
</dbReference>
<feature type="transmembrane region" description="Helical" evidence="7">
    <location>
        <begin position="117"/>
        <end position="135"/>
    </location>
</feature>
<dbReference type="Proteomes" id="UP000528457">
    <property type="component" value="Unassembled WGS sequence"/>
</dbReference>
<comment type="caution">
    <text evidence="8">The sequence shown here is derived from an EMBL/GenBank/DDBJ whole genome shotgun (WGS) entry which is preliminary data.</text>
</comment>
<feature type="transmembrane region" description="Helical" evidence="7">
    <location>
        <begin position="374"/>
        <end position="394"/>
    </location>
</feature>
<evidence type="ECO:0000256" key="3">
    <source>
        <dbReference type="ARBA" id="ARBA00022692"/>
    </source>
</evidence>
<dbReference type="Pfam" id="PF01566">
    <property type="entry name" value="Nramp"/>
    <property type="match status" value="1"/>
</dbReference>
<name>A0A7X0MWK9_9GAMM</name>
<dbReference type="InterPro" id="IPR001046">
    <property type="entry name" value="NRAMP_fam"/>
</dbReference>
<evidence type="ECO:0000256" key="2">
    <source>
        <dbReference type="ARBA" id="ARBA00022448"/>
    </source>
</evidence>
<dbReference type="GO" id="GO:0015086">
    <property type="term" value="F:cadmium ion transmembrane transporter activity"/>
    <property type="evidence" value="ECO:0007669"/>
    <property type="project" value="TreeGrafter"/>
</dbReference>
<dbReference type="NCBIfam" id="NF037982">
    <property type="entry name" value="Nramp_1"/>
    <property type="match status" value="1"/>
</dbReference>
<evidence type="ECO:0000256" key="1">
    <source>
        <dbReference type="ARBA" id="ARBA00004141"/>
    </source>
</evidence>
<keyword evidence="5 7" id="KW-1133">Transmembrane helix</keyword>
<keyword evidence="4" id="KW-0769">Symport</keyword>
<protein>
    <submittedName>
        <fullName evidence="8">NRAMP (Natural resistance-associated macrophage protein)-like metal ion transporter</fullName>
    </submittedName>
</protein>
<evidence type="ECO:0000256" key="4">
    <source>
        <dbReference type="ARBA" id="ARBA00022847"/>
    </source>
</evidence>
<evidence type="ECO:0000256" key="7">
    <source>
        <dbReference type="SAM" id="Phobius"/>
    </source>
</evidence>
<dbReference type="GO" id="GO:0005384">
    <property type="term" value="F:manganese ion transmembrane transporter activity"/>
    <property type="evidence" value="ECO:0007669"/>
    <property type="project" value="TreeGrafter"/>
</dbReference>
<keyword evidence="2" id="KW-0813">Transport</keyword>
<feature type="transmembrane region" description="Helical" evidence="7">
    <location>
        <begin position="340"/>
        <end position="362"/>
    </location>
</feature>
<feature type="transmembrane region" description="Helical" evidence="7">
    <location>
        <begin position="78"/>
        <end position="97"/>
    </location>
</feature>
<feature type="transmembrane region" description="Helical" evidence="7">
    <location>
        <begin position="317"/>
        <end position="334"/>
    </location>
</feature>
<feature type="transmembrane region" description="Helical" evidence="7">
    <location>
        <begin position="33"/>
        <end position="57"/>
    </location>
</feature>
<dbReference type="InParanoid" id="A0A7X0MWK9"/>
<organism evidence="8 9">
    <name type="scientific">Pseudoteredinibacter isoporae</name>
    <dbReference type="NCBI Taxonomy" id="570281"/>
    <lineage>
        <taxon>Bacteria</taxon>
        <taxon>Pseudomonadati</taxon>
        <taxon>Pseudomonadota</taxon>
        <taxon>Gammaproteobacteria</taxon>
        <taxon>Cellvibrionales</taxon>
        <taxon>Cellvibrionaceae</taxon>
        <taxon>Pseudoteredinibacter</taxon>
    </lineage>
</organism>
<dbReference type="EMBL" id="JACHHT010000001">
    <property type="protein sequence ID" value="MBB6519947.1"/>
    <property type="molecule type" value="Genomic_DNA"/>
</dbReference>
<proteinExistence type="predicted"/>
<feature type="transmembrane region" description="Helical" evidence="7">
    <location>
        <begin position="181"/>
        <end position="199"/>
    </location>
</feature>
<dbReference type="PRINTS" id="PR00447">
    <property type="entry name" value="NATRESASSCMP"/>
</dbReference>
<dbReference type="FunCoup" id="A0A7X0MWK9">
    <property type="interactions" value="332"/>
</dbReference>
<evidence type="ECO:0000256" key="5">
    <source>
        <dbReference type="ARBA" id="ARBA00022989"/>
    </source>
</evidence>
<evidence type="ECO:0000313" key="8">
    <source>
        <dbReference type="EMBL" id="MBB6519947.1"/>
    </source>
</evidence>
<keyword evidence="6 7" id="KW-0472">Membrane</keyword>
<dbReference type="PANTHER" id="PTHR11706">
    <property type="entry name" value="SOLUTE CARRIER PROTEIN FAMILY 11 MEMBER"/>
    <property type="match status" value="1"/>
</dbReference>
<dbReference type="PANTHER" id="PTHR11706:SF33">
    <property type="entry name" value="NATURAL RESISTANCE-ASSOCIATED MACROPHAGE PROTEIN 2"/>
    <property type="match status" value="1"/>
</dbReference>
<feature type="transmembrane region" description="Helical" evidence="7">
    <location>
        <begin position="231"/>
        <end position="252"/>
    </location>
</feature>
<feature type="transmembrane region" description="Helical" evidence="7">
    <location>
        <begin position="272"/>
        <end position="305"/>
    </location>
</feature>
<evidence type="ECO:0000313" key="9">
    <source>
        <dbReference type="Proteomes" id="UP000528457"/>
    </source>
</evidence>
<keyword evidence="3 7" id="KW-0812">Transmembrane</keyword>
<sequence length="400" mass="41582">MKKFGPGLLVAAAFIGPGTVATASKAGAGFGFALLWALLFSVFATIVLQEMAARLGLVTGKGLAEAVRASFHRPELKSLSIFLIIAAIGLGNAAYQTGNIAGAALGINSAIDVSNQLAAGIIALLAFALLASGHYKLIEKALISLVVLMSIVFLLTLFWVGPDWLGILKGLFTPSIPDGSVLIVIALIGTTVVPYNLFLHASSVSQAFKESGESDIDQALSHSRWDTGLSIGFGGLITLAIIATSATAFFGQSESFQASQLAQQLEPLLGPAAKYCFALGMLAAGLTSAITAPLAAAFAVCGAMGWSTDFKNRRFQFIWFAVLLSGAGFAIAGTKPLAAIIFAQAANGLLLPLIAVFLLLAMNQERLLGNYKNGLLANCLGGFVVILVSCLGLYKLYSLF</sequence>
<evidence type="ECO:0000256" key="6">
    <source>
        <dbReference type="ARBA" id="ARBA00023136"/>
    </source>
</evidence>
<keyword evidence="9" id="KW-1185">Reference proteome</keyword>